<sequence length="319" mass="34433">MSNFLFYTATVLIWGSTWLAIKFQLGSVDPLASVAYRFALAALLLLGFCLLSRRRMRFSLREHLFIALQGGLLFAINYWMFYLAELYLASGLVAVVFSTMVILNVVNGALLLGTPIEARVIVGGALGLFGIGLVFWPELRAFDFSGQGVQGLLLCLLATLMASLGNIVSARNQRHGLPIVQTNAYGMSYGALLSFAYVLVSGREFGFELSGAYLGSLLYLAVFGSIVAFGCYLTLVGRIGAGRAAYTTLLFPLVALGLSTLFENYHWSLSAVAGILLILAGNVLALKKPRRRAAVPTPEAPDLQPSTLSETEHPCRTTA</sequence>
<dbReference type="InterPro" id="IPR050638">
    <property type="entry name" value="AA-Vitamin_Transporters"/>
</dbReference>
<keyword evidence="3 7" id="KW-0812">Transmembrane</keyword>
<evidence type="ECO:0000256" key="4">
    <source>
        <dbReference type="ARBA" id="ARBA00022989"/>
    </source>
</evidence>
<dbReference type="Pfam" id="PF00892">
    <property type="entry name" value="EamA"/>
    <property type="match status" value="2"/>
</dbReference>
<dbReference type="InterPro" id="IPR000620">
    <property type="entry name" value="EamA_dom"/>
</dbReference>
<evidence type="ECO:0000256" key="6">
    <source>
        <dbReference type="SAM" id="MobiDB-lite"/>
    </source>
</evidence>
<reference evidence="9 10" key="1">
    <citation type="journal article" date="2016" name="C (Basel)">
        <title>Selective Growth of and Electricity Production by Marine Exoelectrogenic Bacteria in Self-Aggregated Hydrogel of Microbially Reduced Graphene Oxide.</title>
        <authorList>
            <person name="Yoshida N."/>
            <person name="Goto Y."/>
            <person name="Miyata Y."/>
        </authorList>
    </citation>
    <scope>NUCLEOTIDE SEQUENCE [LARGE SCALE GENOMIC DNA]</scope>
    <source>
        <strain evidence="9 10">NIT-T3</strain>
    </source>
</reference>
<evidence type="ECO:0000313" key="10">
    <source>
        <dbReference type="Proteomes" id="UP001319827"/>
    </source>
</evidence>
<reference evidence="9 10" key="2">
    <citation type="journal article" date="2021" name="Int. J. Syst. Evol. Microbiol.">
        <title>Isolation and Polyphasic Characterization of Desulfuromonas versatilis sp. Nov., an Electrogenic Bacteria Capable of Versatile Metabolism Isolated from a Graphene Oxide-Reducing Enrichment Culture.</title>
        <authorList>
            <person name="Xie L."/>
            <person name="Yoshida N."/>
            <person name="Ishii S."/>
            <person name="Meng L."/>
        </authorList>
    </citation>
    <scope>NUCLEOTIDE SEQUENCE [LARGE SCALE GENOMIC DNA]</scope>
    <source>
        <strain evidence="9 10">NIT-T3</strain>
    </source>
</reference>
<feature type="transmembrane region" description="Helical" evidence="7">
    <location>
        <begin position="244"/>
        <end position="262"/>
    </location>
</feature>
<keyword evidence="10" id="KW-1185">Reference proteome</keyword>
<feature type="transmembrane region" description="Helical" evidence="7">
    <location>
        <begin position="118"/>
        <end position="136"/>
    </location>
</feature>
<dbReference type="RefSeq" id="WP_221251121.1">
    <property type="nucleotide sequence ID" value="NZ_AP024355.1"/>
</dbReference>
<gene>
    <name evidence="9" type="ORF">DESUT3_07260</name>
</gene>
<evidence type="ECO:0000256" key="2">
    <source>
        <dbReference type="ARBA" id="ARBA00007362"/>
    </source>
</evidence>
<comment type="subcellular location">
    <subcellularLocation>
        <location evidence="1">Membrane</location>
        <topology evidence="1">Multi-pass membrane protein</topology>
    </subcellularLocation>
</comment>
<evidence type="ECO:0000259" key="8">
    <source>
        <dbReference type="Pfam" id="PF00892"/>
    </source>
</evidence>
<evidence type="ECO:0000313" key="9">
    <source>
        <dbReference type="EMBL" id="BCR03657.1"/>
    </source>
</evidence>
<evidence type="ECO:0000256" key="1">
    <source>
        <dbReference type="ARBA" id="ARBA00004141"/>
    </source>
</evidence>
<feature type="domain" description="EamA" evidence="8">
    <location>
        <begin position="6"/>
        <end position="135"/>
    </location>
</feature>
<feature type="domain" description="EamA" evidence="8">
    <location>
        <begin position="151"/>
        <end position="285"/>
    </location>
</feature>
<feature type="transmembrane region" description="Helical" evidence="7">
    <location>
        <begin position="212"/>
        <end position="232"/>
    </location>
</feature>
<accession>A0ABN6DU71</accession>
<dbReference type="EMBL" id="AP024355">
    <property type="protein sequence ID" value="BCR03657.1"/>
    <property type="molecule type" value="Genomic_DNA"/>
</dbReference>
<keyword evidence="5 7" id="KW-0472">Membrane</keyword>
<comment type="similarity">
    <text evidence="2">Belongs to the EamA transporter family.</text>
</comment>
<feature type="region of interest" description="Disordered" evidence="6">
    <location>
        <begin position="295"/>
        <end position="319"/>
    </location>
</feature>
<feature type="transmembrane region" description="Helical" evidence="7">
    <location>
        <begin position="268"/>
        <end position="286"/>
    </location>
</feature>
<feature type="transmembrane region" description="Helical" evidence="7">
    <location>
        <begin position="148"/>
        <end position="170"/>
    </location>
</feature>
<dbReference type="Proteomes" id="UP001319827">
    <property type="component" value="Chromosome"/>
</dbReference>
<evidence type="ECO:0000256" key="5">
    <source>
        <dbReference type="ARBA" id="ARBA00023136"/>
    </source>
</evidence>
<dbReference type="PANTHER" id="PTHR32322">
    <property type="entry name" value="INNER MEMBRANE TRANSPORTER"/>
    <property type="match status" value="1"/>
</dbReference>
<keyword evidence="4 7" id="KW-1133">Transmembrane helix</keyword>
<dbReference type="InterPro" id="IPR037185">
    <property type="entry name" value="EmrE-like"/>
</dbReference>
<feature type="transmembrane region" description="Helical" evidence="7">
    <location>
        <begin position="64"/>
        <end position="81"/>
    </location>
</feature>
<protein>
    <submittedName>
        <fullName evidence="9">Membrane protein</fullName>
    </submittedName>
</protein>
<feature type="transmembrane region" description="Helical" evidence="7">
    <location>
        <begin position="35"/>
        <end position="52"/>
    </location>
</feature>
<feature type="compositionally biased region" description="Basic and acidic residues" evidence="6">
    <location>
        <begin position="310"/>
        <end position="319"/>
    </location>
</feature>
<feature type="transmembrane region" description="Helical" evidence="7">
    <location>
        <begin position="182"/>
        <end position="200"/>
    </location>
</feature>
<evidence type="ECO:0000256" key="3">
    <source>
        <dbReference type="ARBA" id="ARBA00022692"/>
    </source>
</evidence>
<evidence type="ECO:0000256" key="7">
    <source>
        <dbReference type="SAM" id="Phobius"/>
    </source>
</evidence>
<name>A0ABN6DU71_9BACT</name>
<feature type="transmembrane region" description="Helical" evidence="7">
    <location>
        <begin position="87"/>
        <end position="106"/>
    </location>
</feature>
<proteinExistence type="inferred from homology"/>
<organism evidence="9 10">
    <name type="scientific">Desulfuromonas versatilis</name>
    <dbReference type="NCBI Taxonomy" id="2802975"/>
    <lineage>
        <taxon>Bacteria</taxon>
        <taxon>Pseudomonadati</taxon>
        <taxon>Thermodesulfobacteriota</taxon>
        <taxon>Desulfuromonadia</taxon>
        <taxon>Desulfuromonadales</taxon>
        <taxon>Desulfuromonadaceae</taxon>
        <taxon>Desulfuromonas</taxon>
    </lineage>
</organism>
<dbReference type="SUPFAM" id="SSF103481">
    <property type="entry name" value="Multidrug resistance efflux transporter EmrE"/>
    <property type="match status" value="2"/>
</dbReference>
<dbReference type="PANTHER" id="PTHR32322:SF2">
    <property type="entry name" value="EAMA DOMAIN-CONTAINING PROTEIN"/>
    <property type="match status" value="1"/>
</dbReference>